<comment type="caution">
    <text evidence="7">The sequence shown here is derived from an EMBL/GenBank/DDBJ whole genome shotgun (WGS) entry which is preliminary data.</text>
</comment>
<evidence type="ECO:0000313" key="8">
    <source>
        <dbReference type="Proteomes" id="UP001187471"/>
    </source>
</evidence>
<evidence type="ECO:0000256" key="3">
    <source>
        <dbReference type="ARBA" id="ARBA00022617"/>
    </source>
</evidence>
<keyword evidence="5" id="KW-0560">Oxidoreductase</keyword>
<evidence type="ECO:0008006" key="9">
    <source>
        <dbReference type="Google" id="ProtNLM"/>
    </source>
</evidence>
<dbReference type="Proteomes" id="UP001187471">
    <property type="component" value="Unassembled WGS sequence"/>
</dbReference>
<sequence>GAQPLPWVTRLKIAIEATQALAFLHTTENQVMYFGFTTSKILLDGDFNPKLIGFGIDLVCNNGVRDMTGNIFQLGRKPHVSLTNLARTYGELMMLSISGHHVAVASSPKAAMQILRTHDRMLSGRYMPTVATKLAHKSVYPSFALSEACDDAWRSLRSISISELFSAKAIESQANLREKKMMEMSQAHKSQGHLRSASSAIHPQRFHPRSRGCLGLELWSPLQLPSFSLAPASSLEPQSEQDDLPLTCSALQHDEWLLVPP</sequence>
<dbReference type="Gene3D" id="1.10.630.10">
    <property type="entry name" value="Cytochrome P450"/>
    <property type="match status" value="1"/>
</dbReference>
<accession>A0AA88RSN0</accession>
<evidence type="ECO:0000256" key="1">
    <source>
        <dbReference type="ARBA" id="ARBA00001971"/>
    </source>
</evidence>
<proteinExistence type="inferred from homology"/>
<dbReference type="InterPro" id="IPR011009">
    <property type="entry name" value="Kinase-like_dom_sf"/>
</dbReference>
<gene>
    <name evidence="7" type="ORF">RJ640_026429</name>
</gene>
<dbReference type="SUPFAM" id="SSF48264">
    <property type="entry name" value="Cytochrome P450"/>
    <property type="match status" value="1"/>
</dbReference>
<keyword evidence="6" id="KW-0408">Iron</keyword>
<dbReference type="EMBL" id="JAVXUO010000550">
    <property type="protein sequence ID" value="KAK2991224.1"/>
    <property type="molecule type" value="Genomic_DNA"/>
</dbReference>
<evidence type="ECO:0000256" key="6">
    <source>
        <dbReference type="ARBA" id="ARBA00023004"/>
    </source>
</evidence>
<protein>
    <recommendedName>
        <fullName evidence="9">Protein kinase domain-containing protein</fullName>
    </recommendedName>
</protein>
<dbReference type="InterPro" id="IPR001128">
    <property type="entry name" value="Cyt_P450"/>
</dbReference>
<organism evidence="7 8">
    <name type="scientific">Escallonia rubra</name>
    <dbReference type="NCBI Taxonomy" id="112253"/>
    <lineage>
        <taxon>Eukaryota</taxon>
        <taxon>Viridiplantae</taxon>
        <taxon>Streptophyta</taxon>
        <taxon>Embryophyta</taxon>
        <taxon>Tracheophyta</taxon>
        <taxon>Spermatophyta</taxon>
        <taxon>Magnoliopsida</taxon>
        <taxon>eudicotyledons</taxon>
        <taxon>Gunneridae</taxon>
        <taxon>Pentapetalae</taxon>
        <taxon>asterids</taxon>
        <taxon>campanulids</taxon>
        <taxon>Escalloniales</taxon>
        <taxon>Escalloniaceae</taxon>
        <taxon>Escallonia</taxon>
    </lineage>
</organism>
<dbReference type="PANTHER" id="PTHR47950">
    <property type="entry name" value="CYTOCHROME P450, FAMILY 76, SUBFAMILY C, POLYPEPTIDE 5-RELATED"/>
    <property type="match status" value="1"/>
</dbReference>
<comment type="similarity">
    <text evidence="2">Belongs to the cytochrome P450 family.</text>
</comment>
<dbReference type="PANTHER" id="PTHR47950:SF49">
    <property type="entry name" value="CYTOCHROME P450"/>
    <property type="match status" value="1"/>
</dbReference>
<dbReference type="Gene3D" id="1.10.510.10">
    <property type="entry name" value="Transferase(Phosphotransferase) domain 1"/>
    <property type="match status" value="1"/>
</dbReference>
<evidence type="ECO:0000256" key="4">
    <source>
        <dbReference type="ARBA" id="ARBA00022723"/>
    </source>
</evidence>
<reference evidence="7" key="1">
    <citation type="submission" date="2022-12" db="EMBL/GenBank/DDBJ databases">
        <title>Draft genome assemblies for two species of Escallonia (Escalloniales).</title>
        <authorList>
            <person name="Chanderbali A."/>
            <person name="Dervinis C."/>
            <person name="Anghel I."/>
            <person name="Soltis D."/>
            <person name="Soltis P."/>
            <person name="Zapata F."/>
        </authorList>
    </citation>
    <scope>NUCLEOTIDE SEQUENCE</scope>
    <source>
        <strain evidence="7">UCBG92.1500</strain>
        <tissue evidence="7">Leaf</tissue>
    </source>
</reference>
<comment type="cofactor">
    <cofactor evidence="1">
        <name>heme</name>
        <dbReference type="ChEBI" id="CHEBI:30413"/>
    </cofactor>
</comment>
<dbReference type="GO" id="GO:0005506">
    <property type="term" value="F:iron ion binding"/>
    <property type="evidence" value="ECO:0007669"/>
    <property type="project" value="InterPro"/>
</dbReference>
<dbReference type="GO" id="GO:0020037">
    <property type="term" value="F:heme binding"/>
    <property type="evidence" value="ECO:0007669"/>
    <property type="project" value="InterPro"/>
</dbReference>
<dbReference type="Pfam" id="PF00067">
    <property type="entry name" value="p450"/>
    <property type="match status" value="1"/>
</dbReference>
<keyword evidence="8" id="KW-1185">Reference proteome</keyword>
<evidence type="ECO:0000313" key="7">
    <source>
        <dbReference type="EMBL" id="KAK2991224.1"/>
    </source>
</evidence>
<evidence type="ECO:0000256" key="2">
    <source>
        <dbReference type="ARBA" id="ARBA00010617"/>
    </source>
</evidence>
<dbReference type="InterPro" id="IPR036396">
    <property type="entry name" value="Cyt_P450_sf"/>
</dbReference>
<name>A0AA88RSN0_9ASTE</name>
<keyword evidence="4" id="KW-0479">Metal-binding</keyword>
<feature type="non-terminal residue" evidence="7">
    <location>
        <position position="261"/>
    </location>
</feature>
<evidence type="ECO:0000256" key="5">
    <source>
        <dbReference type="ARBA" id="ARBA00023002"/>
    </source>
</evidence>
<dbReference type="GO" id="GO:0016705">
    <property type="term" value="F:oxidoreductase activity, acting on paired donors, with incorporation or reduction of molecular oxygen"/>
    <property type="evidence" value="ECO:0007669"/>
    <property type="project" value="InterPro"/>
</dbReference>
<dbReference type="GO" id="GO:0004497">
    <property type="term" value="F:monooxygenase activity"/>
    <property type="evidence" value="ECO:0007669"/>
    <property type="project" value="InterPro"/>
</dbReference>
<keyword evidence="3" id="KW-0349">Heme</keyword>
<dbReference type="AlphaFoldDB" id="A0AA88RSN0"/>
<dbReference type="SUPFAM" id="SSF56112">
    <property type="entry name" value="Protein kinase-like (PK-like)"/>
    <property type="match status" value="1"/>
</dbReference>